<name>A0A4Q7PJP2_9FIRM</name>
<organism evidence="1 2">
    <name type="scientific">Cuneatibacter caecimuris</name>
    <dbReference type="NCBI Taxonomy" id="1796618"/>
    <lineage>
        <taxon>Bacteria</taxon>
        <taxon>Bacillati</taxon>
        <taxon>Bacillota</taxon>
        <taxon>Clostridia</taxon>
        <taxon>Lachnospirales</taxon>
        <taxon>Lachnospiraceae</taxon>
        <taxon>Cuneatibacter</taxon>
    </lineage>
</organism>
<protein>
    <submittedName>
        <fullName evidence="1">Uncharacterized protein</fullName>
    </submittedName>
</protein>
<keyword evidence="2" id="KW-1185">Reference proteome</keyword>
<gene>
    <name evidence="1" type="ORF">EV209_1340</name>
</gene>
<dbReference type="OrthoDB" id="2051942at2"/>
<evidence type="ECO:0000313" key="1">
    <source>
        <dbReference type="EMBL" id="RZT00904.1"/>
    </source>
</evidence>
<dbReference type="Proteomes" id="UP000292927">
    <property type="component" value="Unassembled WGS sequence"/>
</dbReference>
<sequence length="103" mass="12014">MEADLIWTERGTDTDGFPKNTEKKYPVFVNEKSITRQEAYESMRAGVTVKMVLTTRQEDWEQSRHLDSQKKPEYATMVDYDGARYDVIRTYKIGKSQIEIVLG</sequence>
<comment type="caution">
    <text evidence="1">The sequence shown here is derived from an EMBL/GenBank/DDBJ whole genome shotgun (WGS) entry which is preliminary data.</text>
</comment>
<dbReference type="RefSeq" id="WP_130434342.1">
    <property type="nucleotide sequence ID" value="NZ_SGXF01000002.1"/>
</dbReference>
<accession>A0A4Q7PJP2</accession>
<reference evidence="1 2" key="1">
    <citation type="submission" date="2019-02" db="EMBL/GenBank/DDBJ databases">
        <title>Genomic Encyclopedia of Type Strains, Phase IV (KMG-IV): sequencing the most valuable type-strain genomes for metagenomic binning, comparative biology and taxonomic classification.</title>
        <authorList>
            <person name="Goeker M."/>
        </authorList>
    </citation>
    <scope>NUCLEOTIDE SEQUENCE [LARGE SCALE GENOMIC DNA]</scope>
    <source>
        <strain evidence="1 2">DSM 29486</strain>
    </source>
</reference>
<dbReference type="AlphaFoldDB" id="A0A4Q7PJP2"/>
<proteinExistence type="predicted"/>
<evidence type="ECO:0000313" key="2">
    <source>
        <dbReference type="Proteomes" id="UP000292927"/>
    </source>
</evidence>
<dbReference type="EMBL" id="SGXF01000002">
    <property type="protein sequence ID" value="RZT00904.1"/>
    <property type="molecule type" value="Genomic_DNA"/>
</dbReference>